<evidence type="ECO:0000256" key="2">
    <source>
        <dbReference type="ARBA" id="ARBA00022448"/>
    </source>
</evidence>
<proteinExistence type="inferred from homology"/>
<dbReference type="PANTHER" id="PTHR30061">
    <property type="entry name" value="MALTOSE-BINDING PERIPLASMIC PROTEIN"/>
    <property type="match status" value="1"/>
</dbReference>
<keyword evidence="5" id="KW-0614">Plasmid</keyword>
<comment type="similarity">
    <text evidence="1">Belongs to the bacterial solute-binding protein 1 family.</text>
</comment>
<dbReference type="AlphaFoldDB" id="A0A2Z5Y4M3"/>
<evidence type="ECO:0000256" key="3">
    <source>
        <dbReference type="ARBA" id="ARBA00022729"/>
    </source>
</evidence>
<dbReference type="PROSITE" id="PS51257">
    <property type="entry name" value="PROKAR_LIPOPROTEIN"/>
    <property type="match status" value="1"/>
</dbReference>
<reference evidence="5 6" key="1">
    <citation type="submission" date="2018-01" db="EMBL/GenBank/DDBJ databases">
        <title>Whole genome sequence of Melissococcus plutonius DAT561.</title>
        <authorList>
            <person name="Okumura K."/>
            <person name="Takamatsu D."/>
            <person name="Okura M."/>
        </authorList>
    </citation>
    <scope>NUCLEOTIDE SEQUENCE [LARGE SCALE GENOMIC DNA]</scope>
    <source>
        <strain evidence="5 6">DAT561</strain>
        <plasmid evidence="6">pmp1 dat561 dna</plasmid>
    </source>
</reference>
<sequence length="408" mass="45530">MKKFIKIFMALSIIIVLLTACNNKKTEEIKPTGGKEKKGTIKLWVDAAVIDIYKPIVKQFENEHKGLKIIVKPSETGKAQENVKKDPSAAADVFMMPHDQLGQLVEAGTIYPNTKYANNVKKNNAKNLVDSATYNGKLYGYPYGMETLIAYYNKSKLTAEEMKTWETITKNGKLGTNFSEENANYVFVPLFMSNGDELYGKTGENIKGTNFNNEKGVQVLNWIYDQKDNKGVVQSNDDALSRLRNGEIDAFLSGPWSKNDAKKALGKNFAVTSYPTVNFGNGEVQQKAFLGVKLFCVNASTKNPLASMALADYLTKKENQLTVFEKNGIVPSNKEVLEQSNVQSDAVVHAVMTMSNEEHSVIMPKLPEMVSFWEPADALINDTYNHKISKNQFQSKLDKLVKDTSKSK</sequence>
<dbReference type="GO" id="GO:0042956">
    <property type="term" value="P:maltodextrin transmembrane transport"/>
    <property type="evidence" value="ECO:0007669"/>
    <property type="project" value="TreeGrafter"/>
</dbReference>
<feature type="chain" id="PRO_5039296566" evidence="4">
    <location>
        <begin position="21"/>
        <end position="408"/>
    </location>
</feature>
<dbReference type="InterPro" id="IPR006059">
    <property type="entry name" value="SBP"/>
</dbReference>
<dbReference type="RefSeq" id="WP_014868596.1">
    <property type="nucleotide sequence ID" value="NZ_AP018493.1"/>
</dbReference>
<dbReference type="Gene3D" id="3.40.190.10">
    <property type="entry name" value="Periplasmic binding protein-like II"/>
    <property type="match status" value="2"/>
</dbReference>
<feature type="signal peptide" evidence="4">
    <location>
        <begin position="1"/>
        <end position="20"/>
    </location>
</feature>
<evidence type="ECO:0000313" key="6">
    <source>
        <dbReference type="Proteomes" id="UP000269226"/>
    </source>
</evidence>
<geneLocation type="plasmid" evidence="6">
    <name>pmp1 dat561 dna</name>
</geneLocation>
<gene>
    <name evidence="5" type="ORF">DAT561_p1062</name>
</gene>
<dbReference type="GO" id="GO:1901982">
    <property type="term" value="F:maltose binding"/>
    <property type="evidence" value="ECO:0007669"/>
    <property type="project" value="TreeGrafter"/>
</dbReference>
<evidence type="ECO:0000313" key="5">
    <source>
        <dbReference type="EMBL" id="BBC61764.1"/>
    </source>
</evidence>
<dbReference type="Proteomes" id="UP000269226">
    <property type="component" value="Plasmid pMP1"/>
</dbReference>
<organism evidence="5 6">
    <name type="scientific">Melissococcus plutonius</name>
    <dbReference type="NCBI Taxonomy" id="33970"/>
    <lineage>
        <taxon>Bacteria</taxon>
        <taxon>Bacillati</taxon>
        <taxon>Bacillota</taxon>
        <taxon>Bacilli</taxon>
        <taxon>Lactobacillales</taxon>
        <taxon>Enterococcaceae</taxon>
        <taxon>Melissococcus</taxon>
    </lineage>
</organism>
<name>A0A2Z5Y4M3_9ENTE</name>
<evidence type="ECO:0000256" key="4">
    <source>
        <dbReference type="SAM" id="SignalP"/>
    </source>
</evidence>
<dbReference type="PANTHER" id="PTHR30061:SF50">
    <property type="entry name" value="MALTOSE_MALTODEXTRIN-BINDING PERIPLASMIC PROTEIN"/>
    <property type="match status" value="1"/>
</dbReference>
<dbReference type="EMBL" id="AP018493">
    <property type="protein sequence ID" value="BBC61764.1"/>
    <property type="molecule type" value="Genomic_DNA"/>
</dbReference>
<protein>
    <submittedName>
        <fullName evidence="5">Maltose/maltodextrin ABC transporter, substrate binding periplasmic protein MalE</fullName>
    </submittedName>
</protein>
<keyword evidence="3 4" id="KW-0732">Signal</keyword>
<dbReference type="Pfam" id="PF13416">
    <property type="entry name" value="SBP_bac_8"/>
    <property type="match status" value="1"/>
</dbReference>
<dbReference type="GeneID" id="39499641"/>
<dbReference type="GO" id="GO:0015768">
    <property type="term" value="P:maltose transport"/>
    <property type="evidence" value="ECO:0007669"/>
    <property type="project" value="TreeGrafter"/>
</dbReference>
<dbReference type="GO" id="GO:0055052">
    <property type="term" value="C:ATP-binding cassette (ABC) transporter complex, substrate-binding subunit-containing"/>
    <property type="evidence" value="ECO:0007669"/>
    <property type="project" value="TreeGrafter"/>
</dbReference>
<dbReference type="CDD" id="cd13655">
    <property type="entry name" value="PBP2_oligosaccharide_1"/>
    <property type="match status" value="1"/>
</dbReference>
<evidence type="ECO:0000256" key="1">
    <source>
        <dbReference type="ARBA" id="ARBA00008520"/>
    </source>
</evidence>
<keyword evidence="2" id="KW-0813">Transport</keyword>
<dbReference type="SUPFAM" id="SSF53850">
    <property type="entry name" value="Periplasmic binding protein-like II"/>
    <property type="match status" value="1"/>
</dbReference>
<accession>A0A2Z5Y4M3</accession>